<reference evidence="5 6" key="1">
    <citation type="submission" date="2021-05" db="EMBL/GenBank/DDBJ databases">
        <title>Comparative genomic studies on the polysaccharide-degrading batcterial strains of the Flammeovirga genus.</title>
        <authorList>
            <person name="Zewei F."/>
            <person name="Zheng Z."/>
            <person name="Yu L."/>
            <person name="Ruyue G."/>
            <person name="Yanhong M."/>
            <person name="Yuanyuan C."/>
            <person name="Jingyan G."/>
            <person name="Wenjun H."/>
        </authorList>
    </citation>
    <scope>NUCLEOTIDE SEQUENCE [LARGE SCALE GENOMIC DNA]</scope>
    <source>
        <strain evidence="5 6">YS10</strain>
        <plasmid evidence="5 6">p1</plasmid>
    </source>
</reference>
<sequence>MQTRINKLCFLFLIGLLSLFLNNRIYAQNSCLDALLPTLGENEFTGDEYWYKFEIPHDMKYLTFSDGSASIRSVLGFYSNCDERLRFNATILSNSISYHVSAYQGEVIYIKLTPDVGSGEIFKWTLGGEDIAGKRYSNILDIDDISIRYGEQLLIENKNNTFDSLHFNLVGDDKGIIQLENNTITGLGVAGTQEVVGIIYNADNVNLGQLKFTVTNSVDVSGKKYGYFFNVQDITTNIGVVTTIKLSTNSDAKAKFTIIDGHEFSELSNNQLIIHSIDKDITIKASIDETDTYLSNSETFTVTASAFKGGILYEEYLSLEKLYNSTGGLSWKNNDNWMSDKNVSSWYGVTLTKGDDDIYKVTQLDLSTNNLGNTLPAVIGDFSSLTRLKLNGNDLIELPSSIGKLSSLEYLNVNDNNLREIPSSINQLLSLKVLYLRGNGLTRLPIEIGELQSLESLDVYRNELVSLPSEIGNLKNLKSLNLSFNLLVGLPSTITNLELLSNLDLSKNQIRELPTFTNFKKITSLNLADNKLVNVPEGIEELVNLNLIYLEKNKLNFEDFDQIKNTLINTEYTTIRNQSSQYLNISQNTDNETTTLSVLDNSPNNIYNWYKDDLRIIDENGSSLEISFKDDINSNFYCRVSNSLWDGLVYETTHYYELGEFVKVILESVPSSTPINKYIRLISAEDNNYWNETSSYNTKTQKYEFNIPKSRGDIVKFSIAFSGLYKELNNNSEEFVRSLNLSEVNGSIVIDGVFTWQDELKPSNTCEESYVIEDGTTFIDNYPKSFVYTAKEDVLITFKRSKYSYGELIEIFNKCGDTPIASIYAGEFSKQLFLEQGEQIYISFLNNVYLNSSSNFTIESVALNTYIIPSIPQNTPKDITIYAINQVNNLKYELKQIENSTSYKLILPQDLSIENFTFALDGYESFSEVNQQGRLKIRDYGTIGEIDPIYAWKQIPVSPNSCNDPIDLISEGDYVVSNFNQYYSYTATEDIQIELNTLDAKGTELELLSGCNTSIKSVSEKYNELRLIHTIYKGESILLKWKNNSKETFTWNFKINKTRKLIIKNIPKNTPPSVKIHAIGSMNDFDDNNQDYELVFNPINLHYEIVMPKYLGKTEFYFVLKNYNEFREVNSQGDSLLRDIDLENLSNNTTISDIHSWNAIPQTAYTCDKSIELTSPDTLIAGGTDIWYKYTADRDEVLLLSTEGLTDEYKSADIFEECGGPFVKSSTYVTSRKDGGYMQHAYLEYRILKGETSFIKWKSSYNDLAFKWSFNTTPVTNASISNLKEKLSFAGQYNVNSLLSDQGYVMKVDIISGNAYIEDGILSILSAGEVEFRVSSNNSPFHYEFDTTFTLEVKKGIQTLTTEFFDEITETGYYRNITWIQTNEGQELNVKGLTNNASITTENYLYISKYGKVSIQFYNNGSEMYEPFSKTYTFDVTRRIQTFSTTFFDDITEIGTYSLPSFKTDKNNIVSVSLESGPASLEWKELKIRAGGEVVLKFSFEETDFDGAVSELITLDINGPLNSFREDSTNIVSIYPNPSSENVTVDLGLIYGSVDISILNATGQVIKKDNLEIENQQKYIFDVSTFNTGIYFINIKSSFGNFTKRLIVK</sequence>
<dbReference type="InterPro" id="IPR001611">
    <property type="entry name" value="Leu-rich_rpt"/>
</dbReference>
<keyword evidence="5" id="KW-0614">Plasmid</keyword>
<evidence type="ECO:0000259" key="4">
    <source>
        <dbReference type="Pfam" id="PF23598"/>
    </source>
</evidence>
<dbReference type="InterPro" id="IPR003591">
    <property type="entry name" value="Leu-rich_rpt_typical-subtyp"/>
</dbReference>
<organism evidence="5 6">
    <name type="scientific">Flammeovirga kamogawensis</name>
    <dbReference type="NCBI Taxonomy" id="373891"/>
    <lineage>
        <taxon>Bacteria</taxon>
        <taxon>Pseudomonadati</taxon>
        <taxon>Bacteroidota</taxon>
        <taxon>Cytophagia</taxon>
        <taxon>Cytophagales</taxon>
        <taxon>Flammeovirgaceae</taxon>
        <taxon>Flammeovirga</taxon>
    </lineage>
</organism>
<dbReference type="SMART" id="SM00369">
    <property type="entry name" value="LRR_TYP"/>
    <property type="match status" value="7"/>
</dbReference>
<dbReference type="RefSeq" id="WP_144077099.1">
    <property type="nucleotide sequence ID" value="NZ_CP076130.1"/>
</dbReference>
<evidence type="ECO:0000313" key="5">
    <source>
        <dbReference type="EMBL" id="QWG10606.1"/>
    </source>
</evidence>
<dbReference type="Pfam" id="PF18962">
    <property type="entry name" value="Por_Secre_tail"/>
    <property type="match status" value="1"/>
</dbReference>
<dbReference type="Proteomes" id="UP000682802">
    <property type="component" value="Plasmid p1"/>
</dbReference>
<geneLocation type="plasmid" evidence="5 6">
    <name>p1</name>
</geneLocation>
<evidence type="ECO:0000256" key="2">
    <source>
        <dbReference type="ARBA" id="ARBA00022737"/>
    </source>
</evidence>
<dbReference type="SMART" id="SM00364">
    <property type="entry name" value="LRR_BAC"/>
    <property type="match status" value="7"/>
</dbReference>
<dbReference type="NCBIfam" id="TIGR04183">
    <property type="entry name" value="Por_Secre_tail"/>
    <property type="match status" value="1"/>
</dbReference>
<keyword evidence="1" id="KW-0433">Leucine-rich repeat</keyword>
<keyword evidence="2" id="KW-0677">Repeat</keyword>
<dbReference type="InterPro" id="IPR055414">
    <property type="entry name" value="LRR_R13L4/SHOC2-like"/>
</dbReference>
<dbReference type="PANTHER" id="PTHR48051">
    <property type="match status" value="1"/>
</dbReference>
<name>A0ABX8H3X3_9BACT</name>
<dbReference type="Gene3D" id="3.80.10.10">
    <property type="entry name" value="Ribonuclease Inhibitor"/>
    <property type="match status" value="1"/>
</dbReference>
<evidence type="ECO:0000313" key="6">
    <source>
        <dbReference type="Proteomes" id="UP000682802"/>
    </source>
</evidence>
<feature type="domain" description="Disease resistance R13L4/SHOC-2-like LRR" evidence="4">
    <location>
        <begin position="370"/>
        <end position="484"/>
    </location>
</feature>
<dbReference type="InterPro" id="IPR026444">
    <property type="entry name" value="Secre_tail"/>
</dbReference>
<protein>
    <submittedName>
        <fullName evidence="5">T9SS type A sorting domain-containing protein</fullName>
    </submittedName>
</protein>
<dbReference type="EMBL" id="CP076130">
    <property type="protein sequence ID" value="QWG10606.1"/>
    <property type="molecule type" value="Genomic_DNA"/>
</dbReference>
<accession>A0ABX8H3X3</accession>
<proteinExistence type="predicted"/>
<dbReference type="PANTHER" id="PTHR48051:SF46">
    <property type="entry name" value="LEUCINE RICH REPEAT-CONTAINING DOMAIN PROTEIN"/>
    <property type="match status" value="1"/>
</dbReference>
<evidence type="ECO:0000256" key="1">
    <source>
        <dbReference type="ARBA" id="ARBA00022614"/>
    </source>
</evidence>
<dbReference type="Pfam" id="PF23598">
    <property type="entry name" value="LRR_14"/>
    <property type="match status" value="1"/>
</dbReference>
<gene>
    <name evidence="5" type="ORF">KM029_24805</name>
</gene>
<dbReference type="InterPro" id="IPR032675">
    <property type="entry name" value="LRR_dom_sf"/>
</dbReference>
<keyword evidence="6" id="KW-1185">Reference proteome</keyword>
<dbReference type="PROSITE" id="PS51450">
    <property type="entry name" value="LRR"/>
    <property type="match status" value="2"/>
</dbReference>
<evidence type="ECO:0000259" key="3">
    <source>
        <dbReference type="Pfam" id="PF18962"/>
    </source>
</evidence>
<dbReference type="SUPFAM" id="SSF52058">
    <property type="entry name" value="L domain-like"/>
    <property type="match status" value="1"/>
</dbReference>
<feature type="domain" description="Secretion system C-terminal sorting" evidence="3">
    <location>
        <begin position="1534"/>
        <end position="1608"/>
    </location>
</feature>
<dbReference type="InterPro" id="IPR050216">
    <property type="entry name" value="LRR_domain-containing"/>
</dbReference>